<evidence type="ECO:0000313" key="2">
    <source>
        <dbReference type="Proteomes" id="UP000345177"/>
    </source>
</evidence>
<dbReference type="Proteomes" id="UP000345177">
    <property type="component" value="Segment"/>
</dbReference>
<proteinExistence type="predicted"/>
<evidence type="ECO:0000313" key="1">
    <source>
        <dbReference type="EMBL" id="QGF20938.1"/>
    </source>
</evidence>
<dbReference type="KEGG" id="vg:62682714"/>
<dbReference type="EMBL" id="MN505213">
    <property type="protein sequence ID" value="QGF20938.1"/>
    <property type="molecule type" value="Genomic_DNA"/>
</dbReference>
<name>A0A5Q2F6M2_9CAUD</name>
<keyword evidence="2" id="KW-1185">Reference proteome</keyword>
<dbReference type="GeneID" id="62682714"/>
<dbReference type="RefSeq" id="YP_010000074.1">
    <property type="nucleotide sequence ID" value="NC_053012.1"/>
</dbReference>
<reference evidence="1 2" key="1">
    <citation type="submission" date="2019-09" db="EMBL/GenBank/DDBJ databases">
        <title>Transcriptional response of Serratia to Siphovirus infection.</title>
        <authorList>
            <person name="Malone L.M."/>
            <person name="Fineran P.C."/>
        </authorList>
    </citation>
    <scope>NUCLEOTIDE SEQUENCE [LARGE SCALE GENOMIC DNA]</scope>
</reference>
<accession>A0A5Q2F6M2</accession>
<protein>
    <submittedName>
        <fullName evidence="1">Uncharacterized protein</fullName>
    </submittedName>
</protein>
<sequence length="73" mass="7950">MAELRITMRHAQAAGMCSRGAVKKMRALGYSQEKIHDVLKNGLPISEARLLGDAQMDKIIAKALEQEAQNGEG</sequence>
<organism evidence="1 2">
    <name type="scientific">Serratia phage JS26</name>
    <dbReference type="NCBI Taxonomy" id="2315217"/>
    <lineage>
        <taxon>Viruses</taxon>
        <taxon>Duplodnaviria</taxon>
        <taxon>Heunggongvirae</taxon>
        <taxon>Uroviricota</taxon>
        <taxon>Caudoviricetes</taxon>
        <taxon>Casjensviridae</taxon>
        <taxon>Dunedinvirus</taxon>
        <taxon>Dunedinvirus JS26</taxon>
    </lineage>
</organism>